<evidence type="ECO:0000313" key="2">
    <source>
        <dbReference type="Proteomes" id="UP000036947"/>
    </source>
</evidence>
<reference evidence="1 2" key="1">
    <citation type="journal article" date="2015" name="BMC Genomics">
        <title>The genome of the truffle-parasite Tolypocladium ophioglossoides and the evolution of antifungal peptaibiotics.</title>
        <authorList>
            <person name="Quandt C.A."/>
            <person name="Bushley K.E."/>
            <person name="Spatafora J.W."/>
        </authorList>
    </citation>
    <scope>NUCLEOTIDE SEQUENCE [LARGE SCALE GENOMIC DNA]</scope>
    <source>
        <strain evidence="1 2">CBS 100239</strain>
    </source>
</reference>
<sequence>MGDARLPSWRLQSLRKIDREYFNMPIDAVPALPEAVIVNLESLNDSYVTTHEGGLEAVRVRLTN</sequence>
<comment type="caution">
    <text evidence="1">The sequence shown here is derived from an EMBL/GenBank/DDBJ whole genome shotgun (WGS) entry which is preliminary data.</text>
</comment>
<protein>
    <submittedName>
        <fullName evidence="1">Uncharacterized protein</fullName>
    </submittedName>
</protein>
<name>A0A0L0N4J1_TOLOC</name>
<evidence type="ECO:0000313" key="1">
    <source>
        <dbReference type="EMBL" id="KND88934.1"/>
    </source>
</evidence>
<dbReference type="EMBL" id="LFRF01000022">
    <property type="protein sequence ID" value="KND88934.1"/>
    <property type="molecule type" value="Genomic_DNA"/>
</dbReference>
<accession>A0A0L0N4J1</accession>
<keyword evidence="2" id="KW-1185">Reference proteome</keyword>
<gene>
    <name evidence="1" type="ORF">TOPH_06450</name>
</gene>
<dbReference type="AlphaFoldDB" id="A0A0L0N4J1"/>
<dbReference type="Proteomes" id="UP000036947">
    <property type="component" value="Unassembled WGS sequence"/>
</dbReference>
<organism evidence="1 2">
    <name type="scientific">Tolypocladium ophioglossoides (strain CBS 100239)</name>
    <name type="common">Snaketongue truffleclub</name>
    <name type="synonym">Elaphocordyceps ophioglossoides</name>
    <dbReference type="NCBI Taxonomy" id="1163406"/>
    <lineage>
        <taxon>Eukaryota</taxon>
        <taxon>Fungi</taxon>
        <taxon>Dikarya</taxon>
        <taxon>Ascomycota</taxon>
        <taxon>Pezizomycotina</taxon>
        <taxon>Sordariomycetes</taxon>
        <taxon>Hypocreomycetidae</taxon>
        <taxon>Hypocreales</taxon>
        <taxon>Ophiocordycipitaceae</taxon>
        <taxon>Tolypocladium</taxon>
    </lineage>
</organism>
<proteinExistence type="predicted"/>